<keyword evidence="1" id="KW-0479">Metal-binding</keyword>
<feature type="domain" description="RING-type" evidence="2">
    <location>
        <begin position="18"/>
        <end position="55"/>
    </location>
</feature>
<evidence type="ECO:0000256" key="1">
    <source>
        <dbReference type="PROSITE-ProRule" id="PRU00175"/>
    </source>
</evidence>
<evidence type="ECO:0000313" key="3">
    <source>
        <dbReference type="EMBL" id="CAG8565078.1"/>
    </source>
</evidence>
<sequence length="198" mass="22051">MNTPTSVSDILNQIPNPCCICQEPIKKPVAVLECNHILHFNCAIGFFAIDGNITCLVKNCQNRIKNIEAVEEDIGDLAEALKPGNTPKGFLLLYENIDQAEKLLARSERNVIRTKKEVILSYYQFGKADAEKLNELLNISIPLCTAQNKIVADVKKLLPSGTSVNVIKRRIATARKIYDIFSTIGRIRSNESEISAHQ</sequence>
<dbReference type="InterPro" id="IPR013083">
    <property type="entry name" value="Znf_RING/FYVE/PHD"/>
</dbReference>
<dbReference type="AlphaFoldDB" id="A0A9N9BGK4"/>
<dbReference type="Proteomes" id="UP000789572">
    <property type="component" value="Unassembled WGS sequence"/>
</dbReference>
<keyword evidence="1" id="KW-0862">Zinc</keyword>
<keyword evidence="1" id="KW-0863">Zinc-finger</keyword>
<dbReference type="CDD" id="cd16448">
    <property type="entry name" value="RING-H2"/>
    <property type="match status" value="1"/>
</dbReference>
<evidence type="ECO:0000313" key="4">
    <source>
        <dbReference type="Proteomes" id="UP000789572"/>
    </source>
</evidence>
<organism evidence="3 4">
    <name type="scientific">Paraglomus occultum</name>
    <dbReference type="NCBI Taxonomy" id="144539"/>
    <lineage>
        <taxon>Eukaryota</taxon>
        <taxon>Fungi</taxon>
        <taxon>Fungi incertae sedis</taxon>
        <taxon>Mucoromycota</taxon>
        <taxon>Glomeromycotina</taxon>
        <taxon>Glomeromycetes</taxon>
        <taxon>Paraglomerales</taxon>
        <taxon>Paraglomeraceae</taxon>
        <taxon>Paraglomus</taxon>
    </lineage>
</organism>
<dbReference type="PROSITE" id="PS50089">
    <property type="entry name" value="ZF_RING_2"/>
    <property type="match status" value="1"/>
</dbReference>
<protein>
    <submittedName>
        <fullName evidence="3">1262_t:CDS:1</fullName>
    </submittedName>
</protein>
<dbReference type="OrthoDB" id="2398413at2759"/>
<reference evidence="3" key="1">
    <citation type="submission" date="2021-06" db="EMBL/GenBank/DDBJ databases">
        <authorList>
            <person name="Kallberg Y."/>
            <person name="Tangrot J."/>
            <person name="Rosling A."/>
        </authorList>
    </citation>
    <scope>NUCLEOTIDE SEQUENCE</scope>
    <source>
        <strain evidence="3">IA702</strain>
    </source>
</reference>
<comment type="caution">
    <text evidence="3">The sequence shown here is derived from an EMBL/GenBank/DDBJ whole genome shotgun (WGS) entry which is preliminary data.</text>
</comment>
<gene>
    <name evidence="3" type="ORF">POCULU_LOCUS5704</name>
</gene>
<dbReference type="InterPro" id="IPR001841">
    <property type="entry name" value="Znf_RING"/>
</dbReference>
<evidence type="ECO:0000259" key="2">
    <source>
        <dbReference type="PROSITE" id="PS50089"/>
    </source>
</evidence>
<feature type="non-terminal residue" evidence="3">
    <location>
        <position position="198"/>
    </location>
</feature>
<dbReference type="EMBL" id="CAJVPJ010000914">
    <property type="protein sequence ID" value="CAG8565078.1"/>
    <property type="molecule type" value="Genomic_DNA"/>
</dbReference>
<dbReference type="Gene3D" id="3.30.40.10">
    <property type="entry name" value="Zinc/RING finger domain, C3HC4 (zinc finger)"/>
    <property type="match status" value="1"/>
</dbReference>
<proteinExistence type="predicted"/>
<dbReference type="GO" id="GO:0008270">
    <property type="term" value="F:zinc ion binding"/>
    <property type="evidence" value="ECO:0007669"/>
    <property type="project" value="UniProtKB-KW"/>
</dbReference>
<dbReference type="SUPFAM" id="SSF57850">
    <property type="entry name" value="RING/U-box"/>
    <property type="match status" value="1"/>
</dbReference>
<keyword evidence="4" id="KW-1185">Reference proteome</keyword>
<accession>A0A9N9BGK4</accession>
<name>A0A9N9BGK4_9GLOM</name>